<evidence type="ECO:0000313" key="2">
    <source>
        <dbReference type="EMBL" id="CAF2049004.1"/>
    </source>
</evidence>
<comment type="caution">
    <text evidence="2">The sequence shown here is derived from an EMBL/GenBank/DDBJ whole genome shotgun (WGS) entry which is preliminary data.</text>
</comment>
<reference evidence="2" key="1">
    <citation type="submission" date="2021-02" db="EMBL/GenBank/DDBJ databases">
        <authorList>
            <person name="Nowell W R."/>
        </authorList>
    </citation>
    <scope>NUCLEOTIDE SEQUENCE</scope>
</reference>
<dbReference type="EMBL" id="CAJNRF010003277">
    <property type="protein sequence ID" value="CAF2049004.1"/>
    <property type="molecule type" value="Genomic_DNA"/>
</dbReference>
<feature type="transmembrane region" description="Helical" evidence="1">
    <location>
        <begin position="150"/>
        <end position="172"/>
    </location>
</feature>
<organism evidence="2 4">
    <name type="scientific">Rotaria magnacalcarata</name>
    <dbReference type="NCBI Taxonomy" id="392030"/>
    <lineage>
        <taxon>Eukaryota</taxon>
        <taxon>Metazoa</taxon>
        <taxon>Spiralia</taxon>
        <taxon>Gnathifera</taxon>
        <taxon>Rotifera</taxon>
        <taxon>Eurotatoria</taxon>
        <taxon>Bdelloidea</taxon>
        <taxon>Philodinida</taxon>
        <taxon>Philodinidae</taxon>
        <taxon>Rotaria</taxon>
    </lineage>
</organism>
<evidence type="ECO:0000313" key="4">
    <source>
        <dbReference type="Proteomes" id="UP000663856"/>
    </source>
</evidence>
<protein>
    <submittedName>
        <fullName evidence="2">Uncharacterized protein</fullName>
    </submittedName>
</protein>
<sequence>MIERLKTRKQKELDKHRKTRKIFLYLNNLSNSSSEQSTSLKRLSKAQKRNRLKQIFFPTRSRVKLYQSQVSTNKQMTPPLNEQVARLNQRAVDVQNGIEHSLSSLHTQRLQYLTALNEKTRDLEKAAAAFEFSSSKHLQQELNKTKTLSYIFKIAIIIYLTLFSLMIIYMIIQLIREKGTV</sequence>
<keyword evidence="5" id="KW-1185">Reference proteome</keyword>
<name>A0A816PHW6_9BILA</name>
<proteinExistence type="predicted"/>
<gene>
    <name evidence="3" type="ORF">OVN521_LOCUS5532</name>
    <name evidence="2" type="ORF">WKI299_LOCUS9795</name>
</gene>
<dbReference type="AlphaFoldDB" id="A0A816PHW6"/>
<keyword evidence="1" id="KW-0472">Membrane</keyword>
<dbReference type="Proteomes" id="UP000663866">
    <property type="component" value="Unassembled WGS sequence"/>
</dbReference>
<keyword evidence="1" id="KW-1133">Transmembrane helix</keyword>
<dbReference type="Proteomes" id="UP000663856">
    <property type="component" value="Unassembled WGS sequence"/>
</dbReference>
<accession>A0A816PHW6</accession>
<evidence type="ECO:0000256" key="1">
    <source>
        <dbReference type="SAM" id="Phobius"/>
    </source>
</evidence>
<keyword evidence="1" id="KW-0812">Transmembrane</keyword>
<dbReference type="EMBL" id="CAJOBG010000553">
    <property type="protein sequence ID" value="CAF3829031.1"/>
    <property type="molecule type" value="Genomic_DNA"/>
</dbReference>
<evidence type="ECO:0000313" key="3">
    <source>
        <dbReference type="EMBL" id="CAF3829031.1"/>
    </source>
</evidence>
<evidence type="ECO:0000313" key="5">
    <source>
        <dbReference type="Proteomes" id="UP000663866"/>
    </source>
</evidence>